<dbReference type="PRINTS" id="PR01651">
    <property type="entry name" value="SECGEXPORT"/>
</dbReference>
<keyword evidence="3 10" id="KW-0813">Transport</keyword>
<reference evidence="11 12" key="1">
    <citation type="submission" date="2016-11" db="EMBL/GenBank/DDBJ databases">
        <authorList>
            <person name="Jaros S."/>
            <person name="Januszkiewicz K."/>
            <person name="Wedrychowicz H."/>
        </authorList>
    </citation>
    <scope>NUCLEOTIDE SEQUENCE [LARGE SCALE GENOMIC DNA]</scope>
    <source>
        <strain evidence="11 12">DSM 5091</strain>
    </source>
</reference>
<keyword evidence="6 10" id="KW-0653">Protein transport</keyword>
<keyword evidence="5 10" id="KW-0812">Transmembrane</keyword>
<dbReference type="PANTHER" id="PTHR34182">
    <property type="entry name" value="PROTEIN-EXPORT MEMBRANE PROTEIN SECG"/>
    <property type="match status" value="1"/>
</dbReference>
<dbReference type="PANTHER" id="PTHR34182:SF1">
    <property type="entry name" value="PROTEIN-EXPORT MEMBRANE PROTEIN SECG"/>
    <property type="match status" value="1"/>
</dbReference>
<dbReference type="AlphaFoldDB" id="A0A1M6B8V3"/>
<evidence type="ECO:0000256" key="10">
    <source>
        <dbReference type="RuleBase" id="RU365087"/>
    </source>
</evidence>
<dbReference type="InterPro" id="IPR004692">
    <property type="entry name" value="SecG"/>
</dbReference>
<comment type="caution">
    <text evidence="10">Lacks conserved residue(s) required for the propagation of feature annotation.</text>
</comment>
<comment type="similarity">
    <text evidence="2 10">Belongs to the SecG family.</text>
</comment>
<proteinExistence type="inferred from homology"/>
<protein>
    <recommendedName>
        <fullName evidence="10">Protein-export membrane protein SecG</fullName>
    </recommendedName>
</protein>
<evidence type="ECO:0000313" key="12">
    <source>
        <dbReference type="Proteomes" id="UP000184171"/>
    </source>
</evidence>
<evidence type="ECO:0000256" key="6">
    <source>
        <dbReference type="ARBA" id="ARBA00022927"/>
    </source>
</evidence>
<dbReference type="STRING" id="1122189.SAMN02745165_00082"/>
<comment type="subcellular location">
    <subcellularLocation>
        <location evidence="1 10">Cell membrane</location>
        <topology evidence="1 10">Multi-pass membrane protein</topology>
    </subcellularLocation>
</comment>
<dbReference type="Pfam" id="PF03840">
    <property type="entry name" value="SecG"/>
    <property type="match status" value="1"/>
</dbReference>
<evidence type="ECO:0000256" key="2">
    <source>
        <dbReference type="ARBA" id="ARBA00008445"/>
    </source>
</evidence>
<dbReference type="GO" id="GO:0065002">
    <property type="term" value="P:intracellular protein transmembrane transport"/>
    <property type="evidence" value="ECO:0007669"/>
    <property type="project" value="TreeGrafter"/>
</dbReference>
<keyword evidence="9 10" id="KW-0472">Membrane</keyword>
<gene>
    <name evidence="11" type="ORF">SAMN02745165_00082</name>
</gene>
<dbReference type="RefSeq" id="WP_072904777.1">
    <property type="nucleotide sequence ID" value="NZ_FQZT01000001.1"/>
</dbReference>
<dbReference type="GO" id="GO:0015450">
    <property type="term" value="F:protein-transporting ATPase activity"/>
    <property type="evidence" value="ECO:0007669"/>
    <property type="project" value="UniProtKB-UniRule"/>
</dbReference>
<dbReference type="Proteomes" id="UP000184171">
    <property type="component" value="Unassembled WGS sequence"/>
</dbReference>
<dbReference type="GO" id="GO:0043952">
    <property type="term" value="P:protein transport by the Sec complex"/>
    <property type="evidence" value="ECO:0007669"/>
    <property type="project" value="TreeGrafter"/>
</dbReference>
<evidence type="ECO:0000256" key="1">
    <source>
        <dbReference type="ARBA" id="ARBA00004651"/>
    </source>
</evidence>
<evidence type="ECO:0000256" key="4">
    <source>
        <dbReference type="ARBA" id="ARBA00022475"/>
    </source>
</evidence>
<sequence>MSTILIALHVIVCIALIIIVLLQMGKGAEAGASFGAGASNTVFGASGGGSFMGKVTAGAAVIFMLTSLSLAYFYGSPSSQSVMPSSVAAPAAETPAPVPAAPAAEEEKK</sequence>
<evidence type="ECO:0000256" key="5">
    <source>
        <dbReference type="ARBA" id="ARBA00022692"/>
    </source>
</evidence>
<organism evidence="11 12">
    <name type="scientific">Malonomonas rubra DSM 5091</name>
    <dbReference type="NCBI Taxonomy" id="1122189"/>
    <lineage>
        <taxon>Bacteria</taxon>
        <taxon>Pseudomonadati</taxon>
        <taxon>Thermodesulfobacteriota</taxon>
        <taxon>Desulfuromonadia</taxon>
        <taxon>Desulfuromonadales</taxon>
        <taxon>Geopsychrobacteraceae</taxon>
        <taxon>Malonomonas</taxon>
    </lineage>
</organism>
<evidence type="ECO:0000256" key="8">
    <source>
        <dbReference type="ARBA" id="ARBA00023010"/>
    </source>
</evidence>
<dbReference type="EMBL" id="FQZT01000001">
    <property type="protein sequence ID" value="SHI45184.1"/>
    <property type="molecule type" value="Genomic_DNA"/>
</dbReference>
<keyword evidence="8 10" id="KW-0811">Translocation</keyword>
<keyword evidence="4 10" id="KW-1003">Cell membrane</keyword>
<feature type="transmembrane region" description="Helical" evidence="10">
    <location>
        <begin position="51"/>
        <end position="74"/>
    </location>
</feature>
<name>A0A1M6B8V3_MALRU</name>
<keyword evidence="7 10" id="KW-1133">Transmembrane helix</keyword>
<dbReference type="GO" id="GO:0009306">
    <property type="term" value="P:protein secretion"/>
    <property type="evidence" value="ECO:0007669"/>
    <property type="project" value="UniProtKB-UniRule"/>
</dbReference>
<dbReference type="OrthoDB" id="121323at2"/>
<comment type="function">
    <text evidence="10">Involved in protein export. Participates in an early event of protein translocation.</text>
</comment>
<accession>A0A1M6B8V3</accession>
<evidence type="ECO:0000256" key="7">
    <source>
        <dbReference type="ARBA" id="ARBA00022989"/>
    </source>
</evidence>
<dbReference type="GO" id="GO:0005886">
    <property type="term" value="C:plasma membrane"/>
    <property type="evidence" value="ECO:0007669"/>
    <property type="project" value="UniProtKB-SubCell"/>
</dbReference>
<evidence type="ECO:0000313" key="11">
    <source>
        <dbReference type="EMBL" id="SHI45184.1"/>
    </source>
</evidence>
<evidence type="ECO:0000256" key="3">
    <source>
        <dbReference type="ARBA" id="ARBA00022448"/>
    </source>
</evidence>
<dbReference type="NCBIfam" id="TIGR00810">
    <property type="entry name" value="secG"/>
    <property type="match status" value="1"/>
</dbReference>
<keyword evidence="12" id="KW-1185">Reference proteome</keyword>
<evidence type="ECO:0000256" key="9">
    <source>
        <dbReference type="ARBA" id="ARBA00023136"/>
    </source>
</evidence>